<dbReference type="InParanoid" id="C0NDV6"/>
<proteinExistence type="predicted"/>
<dbReference type="AlphaFoldDB" id="C0NDV6"/>
<evidence type="ECO:0000256" key="1">
    <source>
        <dbReference type="SAM" id="MobiDB-lite"/>
    </source>
</evidence>
<dbReference type="RefSeq" id="XP_045290884.1">
    <property type="nucleotide sequence ID" value="XM_045429098.1"/>
</dbReference>
<gene>
    <name evidence="2" type="ORF">HCBG_02049</name>
</gene>
<feature type="region of interest" description="Disordered" evidence="1">
    <location>
        <begin position="123"/>
        <end position="155"/>
    </location>
</feature>
<protein>
    <submittedName>
        <fullName evidence="2">Uncharacterized protein</fullName>
    </submittedName>
</protein>
<sequence>MIYRAQFHRTGYRDSCPRKTYMVRTALGQGRKFVLRVSGDKEPSGKFINTALKARSGSRWGDNDSQLLRTSTILVQSAGGNGIARRTGPKPPDRQHQGASSLNLSWWLGLLYETKNWVAGDLHQGPQYSKDTYTPLKSLSEKGREKAESASKKYN</sequence>
<dbReference type="HOGENOM" id="CLU_1695000_0_0_1"/>
<accession>C0NDV6</accession>
<dbReference type="Proteomes" id="UP000001631">
    <property type="component" value="Unassembled WGS sequence"/>
</dbReference>
<reference evidence="2" key="1">
    <citation type="submission" date="2009-02" db="EMBL/GenBank/DDBJ databases">
        <title>The Genome Sequence of Ajellomyces capsulatus strain G186AR.</title>
        <authorList>
            <consortium name="The Broad Institute Genome Sequencing Platform"/>
            <person name="Champion M."/>
            <person name="Cuomo C."/>
            <person name="Ma L.-J."/>
            <person name="Henn M.R."/>
            <person name="Sil A."/>
            <person name="Goldman B."/>
            <person name="Young S.K."/>
            <person name="Kodira C.D."/>
            <person name="Zeng Q."/>
            <person name="Koehrsen M."/>
            <person name="Alvarado L."/>
            <person name="Berlin A."/>
            <person name="Borenstein D."/>
            <person name="Chen Z."/>
            <person name="Engels R."/>
            <person name="Freedman E."/>
            <person name="Gellesch M."/>
            <person name="Goldberg J."/>
            <person name="Griggs A."/>
            <person name="Gujja S."/>
            <person name="Heiman D."/>
            <person name="Hepburn T."/>
            <person name="Howarth C."/>
            <person name="Jen D."/>
            <person name="Larson L."/>
            <person name="Lewis B."/>
            <person name="Mehta T."/>
            <person name="Park D."/>
            <person name="Pearson M."/>
            <person name="Roberts A."/>
            <person name="Saif S."/>
            <person name="Shea T."/>
            <person name="Shenoy N."/>
            <person name="Sisk P."/>
            <person name="Stolte C."/>
            <person name="Sykes S."/>
            <person name="Walk T."/>
            <person name="White J."/>
            <person name="Yandava C."/>
            <person name="Klein B."/>
            <person name="McEwen J.G."/>
            <person name="Puccia R."/>
            <person name="Goldman G.H."/>
            <person name="Felipe M.S."/>
            <person name="Nino-Vega G."/>
            <person name="San-Blas G."/>
            <person name="Taylor J."/>
            <person name="Mendoza L."/>
            <person name="Galagan J."/>
            <person name="Nusbaum C."/>
            <person name="Birren B."/>
        </authorList>
    </citation>
    <scope>NUCLEOTIDE SEQUENCE</scope>
    <source>
        <strain evidence="2">G186AR</strain>
    </source>
</reference>
<organism evidence="2 3">
    <name type="scientific">Ajellomyces capsulatus (strain G186AR / H82 / ATCC MYA-2454 / RMSCC 2432)</name>
    <name type="common">Darling's disease fungus</name>
    <name type="synonym">Histoplasma capsulatum</name>
    <dbReference type="NCBI Taxonomy" id="447093"/>
    <lineage>
        <taxon>Eukaryota</taxon>
        <taxon>Fungi</taxon>
        <taxon>Dikarya</taxon>
        <taxon>Ascomycota</taxon>
        <taxon>Pezizomycotina</taxon>
        <taxon>Eurotiomycetes</taxon>
        <taxon>Eurotiomycetidae</taxon>
        <taxon>Onygenales</taxon>
        <taxon>Ajellomycetaceae</taxon>
        <taxon>Histoplasma</taxon>
    </lineage>
</organism>
<feature type="region of interest" description="Disordered" evidence="1">
    <location>
        <begin position="79"/>
        <end position="98"/>
    </location>
</feature>
<keyword evidence="3" id="KW-1185">Reference proteome</keyword>
<evidence type="ECO:0000313" key="2">
    <source>
        <dbReference type="EMBL" id="EEH10404.1"/>
    </source>
</evidence>
<dbReference type="GeneID" id="69035065"/>
<name>C0NDV6_AJECG</name>
<evidence type="ECO:0000313" key="3">
    <source>
        <dbReference type="Proteomes" id="UP000001631"/>
    </source>
</evidence>
<feature type="compositionally biased region" description="Polar residues" evidence="1">
    <location>
        <begin position="126"/>
        <end position="137"/>
    </location>
</feature>
<dbReference type="EMBL" id="GG663364">
    <property type="protein sequence ID" value="EEH10404.1"/>
    <property type="molecule type" value="Genomic_DNA"/>
</dbReference>
<feature type="compositionally biased region" description="Basic and acidic residues" evidence="1">
    <location>
        <begin position="139"/>
        <end position="155"/>
    </location>
</feature>